<proteinExistence type="inferred from homology"/>
<accession>A0A1A9VLM2</accession>
<dbReference type="AlphaFoldDB" id="A0A1A9VLM2"/>
<dbReference type="GO" id="GO:0140662">
    <property type="term" value="F:ATP-dependent protein folding chaperone"/>
    <property type="evidence" value="ECO:0007669"/>
    <property type="project" value="InterPro"/>
</dbReference>
<evidence type="ECO:0000256" key="3">
    <source>
        <dbReference type="ARBA" id="ARBA00022840"/>
    </source>
</evidence>
<name>A0A1A9VLM2_GLOAU</name>
<sequence length="111" mass="12606">MNFENIFADTDYVVFVGTSTRIPMVQGILPGVSQHESIESFEQDKAAIYGIPVRAAQFAEDMLKQFRHLSLNDFTSFSLRPIINEQVQKQLVKKNSKISLARCWAVVLEVD</sequence>
<evidence type="ECO:0000313" key="4">
    <source>
        <dbReference type="EnsemblMetazoa" id="GAUT040863-PA"/>
    </source>
</evidence>
<evidence type="ECO:0000256" key="1">
    <source>
        <dbReference type="ARBA" id="ARBA00007381"/>
    </source>
</evidence>
<dbReference type="InterPro" id="IPR013126">
    <property type="entry name" value="Hsp_70_fam"/>
</dbReference>
<dbReference type="VEuPathDB" id="VectorBase:GAUT040863"/>
<dbReference type="EnsemblMetazoa" id="GAUT040863-RA">
    <property type="protein sequence ID" value="GAUT040863-PA"/>
    <property type="gene ID" value="GAUT040863"/>
</dbReference>
<evidence type="ECO:0000256" key="2">
    <source>
        <dbReference type="ARBA" id="ARBA00022741"/>
    </source>
</evidence>
<comment type="similarity">
    <text evidence="1">Belongs to the heat shock protein 70 family.</text>
</comment>
<keyword evidence="3" id="KW-0067">ATP-binding</keyword>
<dbReference type="Proteomes" id="UP000078200">
    <property type="component" value="Unassembled WGS sequence"/>
</dbReference>
<organism evidence="4 5">
    <name type="scientific">Glossina austeni</name>
    <name type="common">Savannah tsetse fly</name>
    <dbReference type="NCBI Taxonomy" id="7395"/>
    <lineage>
        <taxon>Eukaryota</taxon>
        <taxon>Metazoa</taxon>
        <taxon>Ecdysozoa</taxon>
        <taxon>Arthropoda</taxon>
        <taxon>Hexapoda</taxon>
        <taxon>Insecta</taxon>
        <taxon>Pterygota</taxon>
        <taxon>Neoptera</taxon>
        <taxon>Endopterygota</taxon>
        <taxon>Diptera</taxon>
        <taxon>Brachycera</taxon>
        <taxon>Muscomorpha</taxon>
        <taxon>Hippoboscoidea</taxon>
        <taxon>Glossinidae</taxon>
        <taxon>Glossina</taxon>
    </lineage>
</organism>
<keyword evidence="5" id="KW-1185">Reference proteome</keyword>
<dbReference type="Pfam" id="PF00012">
    <property type="entry name" value="HSP70"/>
    <property type="match status" value="1"/>
</dbReference>
<dbReference type="STRING" id="7395.A0A1A9VLM2"/>
<dbReference type="GO" id="GO:0005524">
    <property type="term" value="F:ATP binding"/>
    <property type="evidence" value="ECO:0007669"/>
    <property type="project" value="UniProtKB-KW"/>
</dbReference>
<reference evidence="4" key="1">
    <citation type="submission" date="2020-05" db="UniProtKB">
        <authorList>
            <consortium name="EnsemblMetazoa"/>
        </authorList>
    </citation>
    <scope>IDENTIFICATION</scope>
    <source>
        <strain evidence="4">TTRI</strain>
    </source>
</reference>
<evidence type="ECO:0000313" key="5">
    <source>
        <dbReference type="Proteomes" id="UP000078200"/>
    </source>
</evidence>
<protein>
    <submittedName>
        <fullName evidence="4">Uncharacterized protein</fullName>
    </submittedName>
</protein>
<keyword evidence="2" id="KW-0547">Nucleotide-binding</keyword>